<organism evidence="4 5">
    <name type="scientific">Polyplax serrata</name>
    <name type="common">Common mouse louse</name>
    <dbReference type="NCBI Taxonomy" id="468196"/>
    <lineage>
        <taxon>Eukaryota</taxon>
        <taxon>Metazoa</taxon>
        <taxon>Ecdysozoa</taxon>
        <taxon>Arthropoda</taxon>
        <taxon>Hexapoda</taxon>
        <taxon>Insecta</taxon>
        <taxon>Pterygota</taxon>
        <taxon>Neoptera</taxon>
        <taxon>Paraneoptera</taxon>
        <taxon>Psocodea</taxon>
        <taxon>Troctomorpha</taxon>
        <taxon>Phthiraptera</taxon>
        <taxon>Anoplura</taxon>
        <taxon>Polyplacidae</taxon>
        <taxon>Polyplax</taxon>
    </lineage>
</organism>
<feature type="compositionally biased region" description="Basic and acidic residues" evidence="2">
    <location>
        <begin position="1008"/>
        <end position="1017"/>
    </location>
</feature>
<feature type="compositionally biased region" description="Low complexity" evidence="2">
    <location>
        <begin position="611"/>
        <end position="623"/>
    </location>
</feature>
<feature type="region of interest" description="Disordered" evidence="2">
    <location>
        <begin position="1"/>
        <end position="39"/>
    </location>
</feature>
<dbReference type="Pfam" id="PF00069">
    <property type="entry name" value="Pkinase"/>
    <property type="match status" value="1"/>
</dbReference>
<feature type="repeat" description="ANK" evidence="1">
    <location>
        <begin position="204"/>
        <end position="236"/>
    </location>
</feature>
<dbReference type="InterPro" id="IPR002110">
    <property type="entry name" value="Ankyrin_rpt"/>
</dbReference>
<reference evidence="4 5" key="1">
    <citation type="submission" date="2023-10" db="EMBL/GenBank/DDBJ databases">
        <title>Genomes of two closely related lineages of the louse Polyplax serrata with different host specificities.</title>
        <authorList>
            <person name="Martinu J."/>
            <person name="Tarabai H."/>
            <person name="Stefka J."/>
            <person name="Hypsa V."/>
        </authorList>
    </citation>
    <scope>NUCLEOTIDE SEQUENCE [LARGE SCALE GENOMIC DNA]</scope>
    <source>
        <strain evidence="4">HR10_N</strain>
    </source>
</reference>
<sequence>MAKGKKGKIKTGTRRRKDGNNLGKEKDKTEEDEVSSCSTEPHETIVSFLKNEEVQELLNALQTKDLNDLPILIGATILGKVELVKKFLREGYNLECYDQNGMTPFLWAVKCKNLELIELYVMKGAEVTGEDVNGDNSLIHAIKSTSWDEESVIEYHKTYEKHFDINYKNKAGNSAIHFTVRRCWLNLCKVLLDLGADINSSNNKGVTSLMMAASKGHENVVLFLLQHNADAFLEDQVHLPSFCVQKRNPASPWRHQGPSKTLWGVVLRFPSMVAGCSLFSRKSGEGEVVDRSPVDIPHGAFRQMTTVFFFQRGCTALCYAISRSSQKKTEISNQTVTSLLNTFPSLEREKYLIRRLQILMNPGKRNDSGNIIDTFLSPVFSFFVKNVQGGLGMLLKGKVFDIIFQALKNHIGQLDYTVSILGVLGEILNYCDCCVYKTNPTITENHLFQSFLNSQCPKMCIIILKHSGMWNLKNIAHPTFLPLFLVCPSCESGRKWLQDHHSVLQPFYQKYNELISGKPTALQMEEAHLKNVKKRIKAFKSLMVKLQNGDNIFERAKTVEMTDPNEVEGFGSEKEILADNEEVLALQGVKQAKKKSKIKIAKKGTLDEFNSRSSPSESHSGSSFPKTEIDYVEHESTSVTKVTNKTGNESDQPPISNESVKADKVRDHSKVANYDPSDLFGLLATSRSSGSSEDSEMGNYKTNNRNLTDSEKEESRLKQVATAMSKIFCVTDTPAVHHGKNEFDKSVTGFKQYLTPKPSEENLEPSKKDLSPALNYLQSLFEDFIAKHRKVWNYERTNNYPDYKTPKNEDEAVQLMKLKIVLSQLEFFYLNSLSEEWDLLINVIRNRVWYSEEASNDVISKLQEMLLKREINIIDKLRRIEEEELKSKYLEKRSLQNDKFNNQRMLGDLHDILDTFTMKSDYFKPMDNDFFLSHIPIGSTSLKKTSSQSRLFEIDKRELAMDLSQGSNGAGLELNTIFFNKGYKSDSYSEIVSIGSKTGSSQSIPTPRNEDDRKEHPYTLWNRTSDNPLEKLFKTVREANEPSLRTPGRFCCWVNEINNLKKMIKNSHVQYGEILLPNPLKSGKILLPYGETGYFGSVEMGLDQKGNPMAVKHVKKSFPTSVDILSNIMIRLRKINNKYLLPYYMSDGFEPIIATPLMNFNLGQYILHLKTSCSLEFKAPEIIKEVIAGLHYLHVQKPPIIHGNLKPSNVLIDSNGTVKLAEFGISVALYLKKPAPPCSMIWWPGEVITSYIKVNKLRSTLAADVATAGMLIHFILSGGQHPFGQQVKEIVDNLIVGKWNLVTSDNDAEDLISWMLVFLPENRPTISAIVRHIYFWSLEKRWKFLLTCAGACPESGATPHDISQLHIFLDIKAKENNIQGDWKTLILSYFPNCKESVKNLSPKLTGLLTFLRQCLEERKRVQALGRNIYESEKSTPRDLFLKTLNCVSLPGQQRQQLDTWNYMPYYCDLRSFFFNAFPVISLSIYRMLEGTPWMEVGFFGPFNEPYNAP</sequence>
<dbReference type="InterPro" id="IPR000719">
    <property type="entry name" value="Prot_kinase_dom"/>
</dbReference>
<accession>A0AAN8P0H8</accession>
<feature type="compositionally biased region" description="Polar residues" evidence="2">
    <location>
        <begin position="637"/>
        <end position="659"/>
    </location>
</feature>
<comment type="caution">
    <text evidence="4">The sequence shown here is derived from an EMBL/GenBank/DDBJ whole genome shotgun (WGS) entry which is preliminary data.</text>
</comment>
<dbReference type="Gene3D" id="1.25.40.20">
    <property type="entry name" value="Ankyrin repeat-containing domain"/>
    <property type="match status" value="2"/>
</dbReference>
<feature type="region of interest" description="Disordered" evidence="2">
    <location>
        <begin position="607"/>
        <end position="667"/>
    </location>
</feature>
<evidence type="ECO:0000256" key="2">
    <source>
        <dbReference type="SAM" id="MobiDB-lite"/>
    </source>
</evidence>
<dbReference type="PROSITE" id="PS50011">
    <property type="entry name" value="PROTEIN_KINASE_DOM"/>
    <property type="match status" value="1"/>
</dbReference>
<dbReference type="PANTHER" id="PTHR13954:SF6">
    <property type="entry name" value="NON-SPECIFIC SERINE_THREONINE PROTEIN KINASE"/>
    <property type="match status" value="1"/>
</dbReference>
<dbReference type="Gene3D" id="1.10.510.10">
    <property type="entry name" value="Transferase(Phosphotransferase) domain 1"/>
    <property type="match status" value="1"/>
</dbReference>
<dbReference type="EMBL" id="JAWJWE010000037">
    <property type="protein sequence ID" value="KAK6625498.1"/>
    <property type="molecule type" value="Genomic_DNA"/>
</dbReference>
<feature type="region of interest" description="Disordered" evidence="2">
    <location>
        <begin position="685"/>
        <end position="715"/>
    </location>
</feature>
<dbReference type="InterPro" id="IPR045133">
    <property type="entry name" value="IRE1/2-like"/>
</dbReference>
<dbReference type="Pfam" id="PF12796">
    <property type="entry name" value="Ank_2"/>
    <property type="match status" value="2"/>
</dbReference>
<dbReference type="CDD" id="cd00180">
    <property type="entry name" value="PKc"/>
    <property type="match status" value="1"/>
</dbReference>
<dbReference type="GO" id="GO:0005524">
    <property type="term" value="F:ATP binding"/>
    <property type="evidence" value="ECO:0007669"/>
    <property type="project" value="InterPro"/>
</dbReference>
<evidence type="ECO:0000313" key="4">
    <source>
        <dbReference type="EMBL" id="KAK6625498.1"/>
    </source>
</evidence>
<dbReference type="GO" id="GO:0004521">
    <property type="term" value="F:RNA endonuclease activity"/>
    <property type="evidence" value="ECO:0007669"/>
    <property type="project" value="InterPro"/>
</dbReference>
<dbReference type="GO" id="GO:0070059">
    <property type="term" value="P:intrinsic apoptotic signaling pathway in response to endoplasmic reticulum stress"/>
    <property type="evidence" value="ECO:0007669"/>
    <property type="project" value="TreeGrafter"/>
</dbReference>
<evidence type="ECO:0000256" key="1">
    <source>
        <dbReference type="PROSITE-ProRule" id="PRU00023"/>
    </source>
</evidence>
<dbReference type="PANTHER" id="PTHR13954">
    <property type="entry name" value="IRE1-RELATED"/>
    <property type="match status" value="1"/>
</dbReference>
<dbReference type="InterPro" id="IPR011009">
    <property type="entry name" value="Kinase-like_dom_sf"/>
</dbReference>
<dbReference type="PROSITE" id="PS50297">
    <property type="entry name" value="ANK_REP_REGION"/>
    <property type="match status" value="2"/>
</dbReference>
<evidence type="ECO:0000313" key="5">
    <source>
        <dbReference type="Proteomes" id="UP001372834"/>
    </source>
</evidence>
<feature type="compositionally biased region" description="Basic and acidic residues" evidence="2">
    <location>
        <begin position="627"/>
        <end position="636"/>
    </location>
</feature>
<feature type="repeat" description="ANK" evidence="1">
    <location>
        <begin position="171"/>
        <end position="203"/>
    </location>
</feature>
<dbReference type="InterPro" id="IPR036770">
    <property type="entry name" value="Ankyrin_rpt-contain_sf"/>
</dbReference>
<dbReference type="SUPFAM" id="SSF56112">
    <property type="entry name" value="Protein kinase-like (PK-like)"/>
    <property type="match status" value="1"/>
</dbReference>
<dbReference type="Proteomes" id="UP001372834">
    <property type="component" value="Unassembled WGS sequence"/>
</dbReference>
<dbReference type="GO" id="GO:0036498">
    <property type="term" value="P:IRE1-mediated unfolded protein response"/>
    <property type="evidence" value="ECO:0007669"/>
    <property type="project" value="TreeGrafter"/>
</dbReference>
<gene>
    <name evidence="4" type="ORF">RUM43_005797</name>
</gene>
<name>A0AAN8P0H8_POLSC</name>
<dbReference type="SUPFAM" id="SSF48403">
    <property type="entry name" value="Ankyrin repeat"/>
    <property type="match status" value="1"/>
</dbReference>
<evidence type="ECO:0000259" key="3">
    <source>
        <dbReference type="PROSITE" id="PS50011"/>
    </source>
</evidence>
<keyword evidence="1" id="KW-0040">ANK repeat</keyword>
<feature type="region of interest" description="Disordered" evidence="2">
    <location>
        <begin position="996"/>
        <end position="1021"/>
    </location>
</feature>
<protein>
    <recommendedName>
        <fullName evidence="3">Protein kinase domain-containing protein</fullName>
    </recommendedName>
</protein>
<feature type="repeat" description="ANK" evidence="1">
    <location>
        <begin position="100"/>
        <end position="132"/>
    </location>
</feature>
<dbReference type="PROSITE" id="PS50088">
    <property type="entry name" value="ANK_REPEAT"/>
    <property type="match status" value="3"/>
</dbReference>
<feature type="compositionally biased region" description="Polar residues" evidence="2">
    <location>
        <begin position="996"/>
        <end position="1006"/>
    </location>
</feature>
<feature type="compositionally biased region" description="Basic residues" evidence="2">
    <location>
        <begin position="1"/>
        <end position="17"/>
    </location>
</feature>
<dbReference type="SMART" id="SM00248">
    <property type="entry name" value="ANK"/>
    <property type="match status" value="5"/>
</dbReference>
<proteinExistence type="predicted"/>
<dbReference type="GO" id="GO:0051082">
    <property type="term" value="F:unfolded protein binding"/>
    <property type="evidence" value="ECO:0007669"/>
    <property type="project" value="TreeGrafter"/>
</dbReference>
<dbReference type="GO" id="GO:0004674">
    <property type="term" value="F:protein serine/threonine kinase activity"/>
    <property type="evidence" value="ECO:0007669"/>
    <property type="project" value="InterPro"/>
</dbReference>
<feature type="domain" description="Protein kinase" evidence="3">
    <location>
        <begin position="1084"/>
        <end position="1335"/>
    </location>
</feature>
<dbReference type="GO" id="GO:1990604">
    <property type="term" value="C:IRE1-TRAF2-ASK1 complex"/>
    <property type="evidence" value="ECO:0007669"/>
    <property type="project" value="TreeGrafter"/>
</dbReference>